<accession>A0ABU3PTW1</accession>
<keyword evidence="2" id="KW-0695">RNA-directed DNA polymerase</keyword>
<organism evidence="2 3">
    <name type="scientific">Nocardioides imazamoxiresistens</name>
    <dbReference type="NCBI Taxonomy" id="3231893"/>
    <lineage>
        <taxon>Bacteria</taxon>
        <taxon>Bacillati</taxon>
        <taxon>Actinomycetota</taxon>
        <taxon>Actinomycetes</taxon>
        <taxon>Propionibacteriales</taxon>
        <taxon>Nocardioidaceae</taxon>
        <taxon>Nocardioides</taxon>
    </lineage>
</organism>
<evidence type="ECO:0000313" key="3">
    <source>
        <dbReference type="Proteomes" id="UP001268542"/>
    </source>
</evidence>
<dbReference type="EMBL" id="JAVYII010000002">
    <property type="protein sequence ID" value="MDT9592631.1"/>
    <property type="molecule type" value="Genomic_DNA"/>
</dbReference>
<name>A0ABU3PTW1_9ACTN</name>
<dbReference type="Proteomes" id="UP001268542">
    <property type="component" value="Unassembled WGS sequence"/>
</dbReference>
<dbReference type="SUPFAM" id="SSF56672">
    <property type="entry name" value="DNA/RNA polymerases"/>
    <property type="match status" value="1"/>
</dbReference>
<protein>
    <submittedName>
        <fullName evidence="2">Reverse transcriptase domain-containing protein</fullName>
    </submittedName>
</protein>
<dbReference type="InterPro" id="IPR000477">
    <property type="entry name" value="RT_dom"/>
</dbReference>
<sequence length="456" mass="50831">MTTSNPGRLFWTASTQKSLLHSLAVTVPTSQGVGLDGIHPASVDGWTTKHKRILAASVSKSLRTGHYRLTSYREGLASRGRGRHPRVFSIPTVRDRVALLALKSTLRSIYGIGGPEPPQRKMSRVIDAVDSGVYDYYLKMDIQDFFGSIRHETLISTVAQDVPVDPVIRFLERALRNSTVAFGERSRGLSSAPDGLPLGLPVSSQLAELYLRDFDRSTPPTIRYFRYVDDILVLSKRPVESQFDLLVGRLNRLGLTTHPLGTPGKCDSGKLSEGFDYLGYTLGQGAVRVTPAGMRKIENQLARLISQLGKAYRSTSGATDFRRLLWRLELTIGGCIVDGQARGWIRYYNRTTDLTSLGHLDALVRNLLRRYGLPGGTVTKLFTQAYWASRDNDRFRQFALDLDSVDAVAAREHLREHEEWTTSALAALNDLEAIAAFRRVVRRHVVDLEHDLEPAS</sequence>
<dbReference type="InterPro" id="IPR051083">
    <property type="entry name" value="GrpII_Intron_Splice-Mob/Def"/>
</dbReference>
<gene>
    <name evidence="2" type="ORF">RDV89_06115</name>
</gene>
<proteinExistence type="predicted"/>
<keyword evidence="2" id="KW-0808">Transferase</keyword>
<keyword evidence="2" id="KW-0548">Nucleotidyltransferase</keyword>
<dbReference type="RefSeq" id="WP_315732054.1">
    <property type="nucleotide sequence ID" value="NZ_JAVYII010000002.1"/>
</dbReference>
<dbReference type="GO" id="GO:0003964">
    <property type="term" value="F:RNA-directed DNA polymerase activity"/>
    <property type="evidence" value="ECO:0007669"/>
    <property type="project" value="UniProtKB-KW"/>
</dbReference>
<dbReference type="Pfam" id="PF00078">
    <property type="entry name" value="RVT_1"/>
    <property type="match status" value="1"/>
</dbReference>
<keyword evidence="3" id="KW-1185">Reference proteome</keyword>
<comment type="caution">
    <text evidence="2">The sequence shown here is derived from an EMBL/GenBank/DDBJ whole genome shotgun (WGS) entry which is preliminary data.</text>
</comment>
<dbReference type="PANTHER" id="PTHR34047">
    <property type="entry name" value="NUCLEAR INTRON MATURASE 1, MITOCHONDRIAL-RELATED"/>
    <property type="match status" value="1"/>
</dbReference>
<dbReference type="PANTHER" id="PTHR34047:SF8">
    <property type="entry name" value="PROTEIN YKFC"/>
    <property type="match status" value="1"/>
</dbReference>
<dbReference type="PROSITE" id="PS50878">
    <property type="entry name" value="RT_POL"/>
    <property type="match status" value="1"/>
</dbReference>
<dbReference type="InterPro" id="IPR043502">
    <property type="entry name" value="DNA/RNA_pol_sf"/>
</dbReference>
<evidence type="ECO:0000259" key="1">
    <source>
        <dbReference type="PROSITE" id="PS50878"/>
    </source>
</evidence>
<reference evidence="2 3" key="1">
    <citation type="submission" date="2023-08" db="EMBL/GenBank/DDBJ databases">
        <title>Nocardioides seae sp. nov., a bacterium isolated from a soil.</title>
        <authorList>
            <person name="Wang X."/>
        </authorList>
    </citation>
    <scope>NUCLEOTIDE SEQUENCE [LARGE SCALE GENOMIC DNA]</scope>
    <source>
        <strain evidence="2 3">YZH12</strain>
    </source>
</reference>
<feature type="domain" description="Reverse transcriptase" evidence="1">
    <location>
        <begin position="1"/>
        <end position="282"/>
    </location>
</feature>
<evidence type="ECO:0000313" key="2">
    <source>
        <dbReference type="EMBL" id="MDT9592631.1"/>
    </source>
</evidence>